<dbReference type="EMBL" id="BMAV01002640">
    <property type="protein sequence ID" value="GFY41700.1"/>
    <property type="molecule type" value="Genomic_DNA"/>
</dbReference>
<dbReference type="OrthoDB" id="10365367at2759"/>
<organism evidence="3 4">
    <name type="scientific">Trichonephila inaurata madagascariensis</name>
    <dbReference type="NCBI Taxonomy" id="2747483"/>
    <lineage>
        <taxon>Eukaryota</taxon>
        <taxon>Metazoa</taxon>
        <taxon>Ecdysozoa</taxon>
        <taxon>Arthropoda</taxon>
        <taxon>Chelicerata</taxon>
        <taxon>Arachnida</taxon>
        <taxon>Araneae</taxon>
        <taxon>Araneomorphae</taxon>
        <taxon>Entelegynae</taxon>
        <taxon>Araneoidea</taxon>
        <taxon>Nephilidae</taxon>
        <taxon>Trichonephila</taxon>
        <taxon>Trichonephila inaurata</taxon>
    </lineage>
</organism>
<keyword evidence="2" id="KW-0732">Signal</keyword>
<feature type="region of interest" description="Disordered" evidence="1">
    <location>
        <begin position="92"/>
        <end position="112"/>
    </location>
</feature>
<evidence type="ECO:0000256" key="2">
    <source>
        <dbReference type="SAM" id="SignalP"/>
    </source>
</evidence>
<evidence type="ECO:0008006" key="5">
    <source>
        <dbReference type="Google" id="ProtNLM"/>
    </source>
</evidence>
<feature type="chain" id="PRO_5036442627" description="Secreted protein" evidence="2">
    <location>
        <begin position="18"/>
        <end position="112"/>
    </location>
</feature>
<gene>
    <name evidence="3" type="ORF">TNIN_68611</name>
</gene>
<comment type="caution">
    <text evidence="3">The sequence shown here is derived from an EMBL/GenBank/DDBJ whole genome shotgun (WGS) entry which is preliminary data.</text>
</comment>
<protein>
    <recommendedName>
        <fullName evidence="5">Secreted protein</fullName>
    </recommendedName>
</protein>
<dbReference type="AlphaFoldDB" id="A0A8X7BS36"/>
<feature type="signal peptide" evidence="2">
    <location>
        <begin position="1"/>
        <end position="17"/>
    </location>
</feature>
<reference evidence="3" key="1">
    <citation type="submission" date="2020-08" db="EMBL/GenBank/DDBJ databases">
        <title>Multicomponent nature underlies the extraordinary mechanical properties of spider dragline silk.</title>
        <authorList>
            <person name="Kono N."/>
            <person name="Nakamura H."/>
            <person name="Mori M."/>
            <person name="Yoshida Y."/>
            <person name="Ohtoshi R."/>
            <person name="Malay A.D."/>
            <person name="Moran D.A.P."/>
            <person name="Tomita M."/>
            <person name="Numata K."/>
            <person name="Arakawa K."/>
        </authorList>
    </citation>
    <scope>NUCLEOTIDE SEQUENCE</scope>
</reference>
<dbReference type="Proteomes" id="UP000886998">
    <property type="component" value="Unassembled WGS sequence"/>
</dbReference>
<sequence length="112" mass="12889">MKYSYILNLNLCQLVFALSLHILTQCTYSEWQLQNVICFVLIGVQNFQRHGSVERVTKARGQEPFAERTCDDLLPGLDWIRGQSGGYFHAAFSEPRRREDQRLCPPQQVGDA</sequence>
<evidence type="ECO:0000313" key="4">
    <source>
        <dbReference type="Proteomes" id="UP000886998"/>
    </source>
</evidence>
<evidence type="ECO:0000256" key="1">
    <source>
        <dbReference type="SAM" id="MobiDB-lite"/>
    </source>
</evidence>
<name>A0A8X7BS36_9ARAC</name>
<evidence type="ECO:0000313" key="3">
    <source>
        <dbReference type="EMBL" id="GFY41700.1"/>
    </source>
</evidence>
<accession>A0A8X7BS36</accession>
<proteinExistence type="predicted"/>
<keyword evidence="4" id="KW-1185">Reference proteome</keyword>